<dbReference type="GO" id="GO:0006357">
    <property type="term" value="P:regulation of transcription by RNA polymerase II"/>
    <property type="evidence" value="ECO:0007669"/>
    <property type="project" value="InterPro"/>
</dbReference>
<dbReference type="AlphaFoldDB" id="A0AAD5WQD5"/>
<keyword evidence="8" id="KW-0010">Activator</keyword>
<evidence type="ECO:0000256" key="5">
    <source>
        <dbReference type="ARBA" id="ARBA00023163"/>
    </source>
</evidence>
<organism evidence="10 11">
    <name type="scientific">Zalerion maritima</name>
    <dbReference type="NCBI Taxonomy" id="339359"/>
    <lineage>
        <taxon>Eukaryota</taxon>
        <taxon>Fungi</taxon>
        <taxon>Dikarya</taxon>
        <taxon>Ascomycota</taxon>
        <taxon>Pezizomycotina</taxon>
        <taxon>Sordariomycetes</taxon>
        <taxon>Lulworthiomycetidae</taxon>
        <taxon>Lulworthiales</taxon>
        <taxon>Lulworthiaceae</taxon>
        <taxon>Zalerion</taxon>
    </lineage>
</organism>
<comment type="subunit">
    <text evidence="8">Component of the Mediator complex.</text>
</comment>
<evidence type="ECO:0000256" key="1">
    <source>
        <dbReference type="ARBA" id="ARBA00004123"/>
    </source>
</evidence>
<keyword evidence="11" id="KW-1185">Reference proteome</keyword>
<evidence type="ECO:0000256" key="7">
    <source>
        <dbReference type="ARBA" id="ARBA00031257"/>
    </source>
</evidence>
<evidence type="ECO:0000256" key="6">
    <source>
        <dbReference type="ARBA" id="ARBA00023242"/>
    </source>
</evidence>
<proteinExistence type="inferred from homology"/>
<feature type="compositionally biased region" description="Low complexity" evidence="9">
    <location>
        <begin position="192"/>
        <end position="205"/>
    </location>
</feature>
<evidence type="ECO:0000256" key="8">
    <source>
        <dbReference type="RuleBase" id="RU364141"/>
    </source>
</evidence>
<keyword evidence="4 8" id="KW-0805">Transcription regulation</keyword>
<accession>A0AAD5WQD5</accession>
<feature type="region of interest" description="Disordered" evidence="9">
    <location>
        <begin position="126"/>
        <end position="238"/>
    </location>
</feature>
<evidence type="ECO:0000313" key="10">
    <source>
        <dbReference type="EMBL" id="KAJ2895619.1"/>
    </source>
</evidence>
<reference evidence="10" key="1">
    <citation type="submission" date="2022-07" db="EMBL/GenBank/DDBJ databases">
        <title>Draft genome sequence of Zalerion maritima ATCC 34329, a (micro)plastics degrading marine fungus.</title>
        <authorList>
            <person name="Paco A."/>
            <person name="Goncalves M.F.M."/>
            <person name="Rocha-Santos T.A.P."/>
            <person name="Alves A."/>
        </authorList>
    </citation>
    <scope>NUCLEOTIDE SEQUENCE</scope>
    <source>
        <strain evidence="10">ATCC 34329</strain>
    </source>
</reference>
<feature type="compositionally biased region" description="Low complexity" evidence="9">
    <location>
        <begin position="214"/>
        <end position="223"/>
    </location>
</feature>
<feature type="compositionally biased region" description="Polar residues" evidence="9">
    <location>
        <begin position="141"/>
        <end position="191"/>
    </location>
</feature>
<feature type="compositionally biased region" description="Basic and acidic residues" evidence="9">
    <location>
        <begin position="285"/>
        <end position="346"/>
    </location>
</feature>
<feature type="compositionally biased region" description="Pro residues" evidence="9">
    <location>
        <begin position="224"/>
        <end position="235"/>
    </location>
</feature>
<comment type="similarity">
    <text evidence="2 8">Belongs to the Mediator complex subunit 4 family.</text>
</comment>
<keyword evidence="5 8" id="KW-0804">Transcription</keyword>
<comment type="subcellular location">
    <subcellularLocation>
        <location evidence="1 8">Nucleus</location>
    </subcellularLocation>
</comment>
<protein>
    <recommendedName>
        <fullName evidence="3 8">Mediator of RNA polymerase II transcription subunit 4</fullName>
    </recommendedName>
    <alternativeName>
        <fullName evidence="7 8">Mediator complex subunit 4</fullName>
    </alternativeName>
</protein>
<name>A0AAD5WQD5_9PEZI</name>
<keyword evidence="6 8" id="KW-0539">Nucleus</keyword>
<dbReference type="GO" id="GO:0016592">
    <property type="term" value="C:mediator complex"/>
    <property type="evidence" value="ECO:0007669"/>
    <property type="project" value="InterPro"/>
</dbReference>
<comment type="function">
    <text evidence="8">Component of the Mediator complex, a coactivator involved in the regulated transcription of nearly all RNA polymerase II-dependent genes. Mediator functions as a bridge to convey information from gene-specific regulatory proteins to the basal RNA polymerase II transcription machinery. Mediator is recruited to promoters by direct interactions with regulatory proteins and serves as a scaffold for the assembly of a functional preinitiation complex with RNA polymerase II and the general transcription factors.</text>
</comment>
<dbReference type="Proteomes" id="UP001201980">
    <property type="component" value="Unassembled WGS sequence"/>
</dbReference>
<dbReference type="GO" id="GO:0003712">
    <property type="term" value="F:transcription coregulator activity"/>
    <property type="evidence" value="ECO:0007669"/>
    <property type="project" value="InterPro"/>
</dbReference>
<feature type="compositionally biased region" description="Low complexity" evidence="9">
    <location>
        <begin position="356"/>
        <end position="370"/>
    </location>
</feature>
<feature type="region of interest" description="Disordered" evidence="9">
    <location>
        <begin position="285"/>
        <end position="394"/>
    </location>
</feature>
<dbReference type="EMBL" id="JAKWBI020000387">
    <property type="protein sequence ID" value="KAJ2895619.1"/>
    <property type="molecule type" value="Genomic_DNA"/>
</dbReference>
<evidence type="ECO:0000313" key="11">
    <source>
        <dbReference type="Proteomes" id="UP001201980"/>
    </source>
</evidence>
<comment type="caution">
    <text evidence="10">The sequence shown here is derived from an EMBL/GenBank/DDBJ whole genome shotgun (WGS) entry which is preliminary data.</text>
</comment>
<dbReference type="Pfam" id="PF10018">
    <property type="entry name" value="Med4"/>
    <property type="match status" value="1"/>
</dbReference>
<dbReference type="InterPro" id="IPR019258">
    <property type="entry name" value="Mediator_Med4"/>
</dbReference>
<evidence type="ECO:0000256" key="9">
    <source>
        <dbReference type="SAM" id="MobiDB-lite"/>
    </source>
</evidence>
<evidence type="ECO:0000256" key="2">
    <source>
        <dbReference type="ARBA" id="ARBA00009626"/>
    </source>
</evidence>
<evidence type="ECO:0000256" key="3">
    <source>
        <dbReference type="ARBA" id="ARBA00020629"/>
    </source>
</evidence>
<feature type="compositionally biased region" description="Basic and acidic residues" evidence="9">
    <location>
        <begin position="378"/>
        <end position="388"/>
    </location>
</feature>
<gene>
    <name evidence="8" type="primary">MED4</name>
    <name evidence="10" type="ORF">MKZ38_006294</name>
</gene>
<sequence>MDKQIDARFERVEKALTTLVESITKYNPSVGAANDLVQAERHLSQGLEDVQTHQNNHLRLQQLRKATTTLDTQIKIILVSLATTRKELISTPATKYPTDQQPYQFTYSELLSYARRISKTTQPFMGASLEGMGLDKDGNPLPQNGEQSDTAGGAGQNESQPQAQGPGAGSSNAPNGTSTTNNNNQANGTHPSSSQNNSQNTSQSTLIPTPLATPLSNPNHPNAPALPPQVSLPPPLHKKANPLQNTLFYPFPSQAKILSGCLVANELLQSRGIDPKNYDPVLEAQKQEQEAASRAEQAEKERVEREEENNRIRLEREEALKKKAEEVRREKERMKEREREREEEERRRRRESMFPGAMAGAGEAQAAGSAISPTTEKISGKGEFKFADLDDEDD</sequence>
<evidence type="ECO:0000256" key="4">
    <source>
        <dbReference type="ARBA" id="ARBA00023015"/>
    </source>
</evidence>